<evidence type="ECO:0000256" key="25">
    <source>
        <dbReference type="RuleBase" id="RU361204"/>
    </source>
</evidence>
<evidence type="ECO:0000313" key="27">
    <source>
        <dbReference type="Ensembl" id="ENSCCRP00010108669.1"/>
    </source>
</evidence>
<dbReference type="Pfam" id="PF00571">
    <property type="entry name" value="CBS"/>
    <property type="match status" value="1"/>
</dbReference>
<dbReference type="SUPFAM" id="SSF54631">
    <property type="entry name" value="CBS-domain pair"/>
    <property type="match status" value="1"/>
</dbReference>
<evidence type="ECO:0000256" key="14">
    <source>
        <dbReference type="ARBA" id="ARBA00022843"/>
    </source>
</evidence>
<dbReference type="CDD" id="cd01561">
    <property type="entry name" value="CBS_like"/>
    <property type="match status" value="1"/>
</dbReference>
<keyword evidence="14" id="KW-0832">Ubl conjugation</keyword>
<dbReference type="Gene3D" id="3.40.50.1100">
    <property type="match status" value="2"/>
</dbReference>
<keyword evidence="20" id="KW-0539">Nucleus</keyword>
<evidence type="ECO:0000256" key="22">
    <source>
        <dbReference type="ARBA" id="ARBA00045425"/>
    </source>
</evidence>
<dbReference type="UniPathway" id="UPA00136">
    <property type="reaction ID" value="UER00201"/>
</dbReference>
<protein>
    <recommendedName>
        <fullName evidence="21 25">Cystathionine beta-synthase</fullName>
        <ecNumber evidence="7 25">4.2.1.22</ecNumber>
    </recommendedName>
</protein>
<dbReference type="PROSITE" id="PS51371">
    <property type="entry name" value="CBS"/>
    <property type="match status" value="1"/>
</dbReference>
<keyword evidence="16" id="KW-0408">Iron</keyword>
<evidence type="ECO:0000256" key="24">
    <source>
        <dbReference type="PROSITE-ProRule" id="PRU00703"/>
    </source>
</evidence>
<keyword evidence="13" id="KW-0479">Metal-binding</keyword>
<evidence type="ECO:0000256" key="20">
    <source>
        <dbReference type="ARBA" id="ARBA00023242"/>
    </source>
</evidence>
<comment type="similarity">
    <text evidence="5 25">Belongs to the cysteine synthase/cystathionine beta-synthase family.</text>
</comment>
<comment type="catalytic activity">
    <reaction evidence="23 25">
        <text>L-homocysteine + L-serine = L,L-cystathionine + H2O</text>
        <dbReference type="Rhea" id="RHEA:10112"/>
        <dbReference type="ChEBI" id="CHEBI:15377"/>
        <dbReference type="ChEBI" id="CHEBI:33384"/>
        <dbReference type="ChEBI" id="CHEBI:58161"/>
        <dbReference type="ChEBI" id="CHEBI:58199"/>
        <dbReference type="EC" id="4.2.1.22"/>
    </reaction>
</comment>
<evidence type="ECO:0000256" key="18">
    <source>
        <dbReference type="ARBA" id="ARBA00023192"/>
    </source>
</evidence>
<keyword evidence="11 25" id="KW-0028">Amino-acid biosynthesis</keyword>
<keyword evidence="10" id="KW-0597">Phosphoprotein</keyword>
<evidence type="ECO:0000259" key="26">
    <source>
        <dbReference type="PROSITE" id="PS51371"/>
    </source>
</evidence>
<gene>
    <name evidence="27" type="primary">LOC109048102</name>
</gene>
<keyword evidence="15 25" id="KW-0663">Pyridoxal phosphate</keyword>
<dbReference type="GO" id="GO:0050667">
    <property type="term" value="P:homocysteine metabolic process"/>
    <property type="evidence" value="ECO:0007669"/>
    <property type="project" value="UniProtKB-ARBA"/>
</dbReference>
<dbReference type="Pfam" id="PF00291">
    <property type="entry name" value="PALP"/>
    <property type="match status" value="1"/>
</dbReference>
<dbReference type="SMART" id="SM00116">
    <property type="entry name" value="CBS"/>
    <property type="match status" value="1"/>
</dbReference>
<dbReference type="InterPro" id="IPR050214">
    <property type="entry name" value="Cys_Synth/Cystath_Beta-Synth"/>
</dbReference>
<evidence type="ECO:0000256" key="4">
    <source>
        <dbReference type="ARBA" id="ARBA00005003"/>
    </source>
</evidence>
<dbReference type="InterPro" id="IPR001926">
    <property type="entry name" value="TrpB-like_PALP"/>
</dbReference>
<evidence type="ECO:0000256" key="15">
    <source>
        <dbReference type="ARBA" id="ARBA00022898"/>
    </source>
</evidence>
<dbReference type="InterPro" id="IPR046342">
    <property type="entry name" value="CBS_dom_sf"/>
</dbReference>
<evidence type="ECO:0000256" key="3">
    <source>
        <dbReference type="ARBA" id="ARBA00004496"/>
    </source>
</evidence>
<dbReference type="InterPro" id="IPR001216">
    <property type="entry name" value="P-phosphate_BS"/>
</dbReference>
<evidence type="ECO:0000256" key="1">
    <source>
        <dbReference type="ARBA" id="ARBA00001933"/>
    </source>
</evidence>
<reference evidence="27" key="1">
    <citation type="submission" date="2025-08" db="UniProtKB">
        <authorList>
            <consortium name="Ensembl"/>
        </authorList>
    </citation>
    <scope>IDENTIFICATION</scope>
</reference>
<evidence type="ECO:0000256" key="17">
    <source>
        <dbReference type="ARBA" id="ARBA00023122"/>
    </source>
</evidence>
<evidence type="ECO:0000256" key="13">
    <source>
        <dbReference type="ARBA" id="ARBA00022723"/>
    </source>
</evidence>
<keyword evidence="8" id="KW-0963">Cytoplasm</keyword>
<evidence type="ECO:0000256" key="16">
    <source>
        <dbReference type="ARBA" id="ARBA00023004"/>
    </source>
</evidence>
<proteinExistence type="inferred from homology"/>
<feature type="domain" description="CBS" evidence="26">
    <location>
        <begin position="430"/>
        <end position="488"/>
    </location>
</feature>
<evidence type="ECO:0000256" key="10">
    <source>
        <dbReference type="ARBA" id="ARBA00022553"/>
    </source>
</evidence>
<evidence type="ECO:0000256" key="12">
    <source>
        <dbReference type="ARBA" id="ARBA00022617"/>
    </source>
</evidence>
<evidence type="ECO:0000313" key="28">
    <source>
        <dbReference type="Proteomes" id="UP000694427"/>
    </source>
</evidence>
<evidence type="ECO:0000256" key="2">
    <source>
        <dbReference type="ARBA" id="ARBA00004123"/>
    </source>
</evidence>
<sequence length="572" mass="63615">MPSVPPNKENDSPACPFAGKKTTGRYGVEMFVSDDVDRPLQLNRETGITDPKWIRPDLPSRCTWKPGMSPENSPHKYFPRTKAEKILPNILDMIGDTPLVRINKISKTFGLKCELLAKCEFFNAGGSVKDRISLRMVEDAEREGILKPGDTIIEPTSGNTGIGLALAAAVKGYRCIIVMPEKMSKEKVDVLRALGAEIVRTPTSARFDSPESHVGVAWRLKNEIPNSHILDQYRNPSNPLAHYDTTAEEILEQCDGKLDMLVAGAGTGGTITGVARKLKEKCPNIKIVAVDPEGSILAEPDELNRTDKTQYEVEGIGYDFIPTVLDRSMVDKWYKSKDEESFSMARMLIRDEGLLCGGSSGTAMAAAVKFAKELKEGQRCVVILPDSIRNYMYLEHGQPLILRFCVHFSFLFILHSIFSRWWNLKLQSLNLSAPLTVLPTVTCQKTIKILKEKGFDQAPVVEESGLILGMVTLGNMLASVLAGKVKPSDPVSKVLYKQFKQIRLTDNLGKLSRILETDHFALVVHEQIQYLTDGSSTQKQMVFGVVTAIDLLNFVTAREKRERSMSESTDEY</sequence>
<organism evidence="27 28">
    <name type="scientific">Cyprinus carpio</name>
    <name type="common">Common carp</name>
    <dbReference type="NCBI Taxonomy" id="7962"/>
    <lineage>
        <taxon>Eukaryota</taxon>
        <taxon>Metazoa</taxon>
        <taxon>Chordata</taxon>
        <taxon>Craniata</taxon>
        <taxon>Vertebrata</taxon>
        <taxon>Euteleostomi</taxon>
        <taxon>Actinopterygii</taxon>
        <taxon>Neopterygii</taxon>
        <taxon>Teleostei</taxon>
        <taxon>Ostariophysi</taxon>
        <taxon>Cypriniformes</taxon>
        <taxon>Cyprinidae</taxon>
        <taxon>Cyprininae</taxon>
        <taxon>Cyprinus</taxon>
    </lineage>
</organism>
<dbReference type="GO" id="GO:0006535">
    <property type="term" value="P:cysteine biosynthetic process from serine"/>
    <property type="evidence" value="ECO:0007669"/>
    <property type="project" value="UniProtKB-UniRule"/>
</dbReference>
<dbReference type="AlphaFoldDB" id="A0A8C1PW42"/>
<keyword evidence="12" id="KW-0349">Heme</keyword>
<dbReference type="Gene3D" id="3.10.580.10">
    <property type="entry name" value="CBS-domain"/>
    <property type="match status" value="1"/>
</dbReference>
<dbReference type="PROSITE" id="PS00901">
    <property type="entry name" value="CYS_SYNTHASE"/>
    <property type="match status" value="1"/>
</dbReference>
<accession>A0A8C1PW42</accession>
<keyword evidence="28" id="KW-1185">Reference proteome</keyword>
<name>A0A8C1PW42_CYPCA</name>
<dbReference type="InterPro" id="IPR000644">
    <property type="entry name" value="CBS_dom"/>
</dbReference>
<dbReference type="GO" id="GO:0005634">
    <property type="term" value="C:nucleus"/>
    <property type="evidence" value="ECO:0007669"/>
    <property type="project" value="UniProtKB-SubCell"/>
</dbReference>
<dbReference type="Ensembl" id="ENSCCRT00010120925.1">
    <property type="protein sequence ID" value="ENSCCRP00010108669.1"/>
    <property type="gene ID" value="ENSCCRG00010047629.1"/>
</dbReference>
<evidence type="ECO:0000256" key="9">
    <source>
        <dbReference type="ARBA" id="ARBA00022499"/>
    </source>
</evidence>
<dbReference type="GO" id="GO:0004122">
    <property type="term" value="F:cystathionine beta-synthase activity"/>
    <property type="evidence" value="ECO:0007669"/>
    <property type="project" value="UniProtKB-UniRule"/>
</dbReference>
<dbReference type="GO" id="GO:0019343">
    <property type="term" value="P:cysteine biosynthetic process via cystathionine"/>
    <property type="evidence" value="ECO:0007669"/>
    <property type="project" value="UniProtKB-UniRule"/>
</dbReference>
<evidence type="ECO:0000256" key="23">
    <source>
        <dbReference type="ARBA" id="ARBA00047490"/>
    </source>
</evidence>
<evidence type="ECO:0000256" key="7">
    <source>
        <dbReference type="ARBA" id="ARBA00012041"/>
    </source>
</evidence>
<dbReference type="InterPro" id="IPR036052">
    <property type="entry name" value="TrpB-like_PALP_sf"/>
</dbReference>
<evidence type="ECO:0000256" key="21">
    <source>
        <dbReference type="ARBA" id="ARBA00026192"/>
    </source>
</evidence>
<comment type="function">
    <text evidence="22">Hydro-lyase catalyzing the first step of the transsulfuration pathway, where the hydroxyl group of L-serine is displaced by L-homocysteine in a beta-replacement reaction to form L-cystathionine, the precursor of L-cysteine. This catabolic route allows the elimination of L-methionine and the toxic metabolite L-homocysteine. Also involved in the production of hydrogen sulfide, a gasotransmitter with signaling and cytoprotective effects on neurons.</text>
</comment>
<dbReference type="InterPro" id="IPR005857">
    <property type="entry name" value="Cysta_beta_synth"/>
</dbReference>
<evidence type="ECO:0000256" key="8">
    <source>
        <dbReference type="ARBA" id="ARBA00022490"/>
    </source>
</evidence>
<dbReference type="Proteomes" id="UP000694427">
    <property type="component" value="Unplaced"/>
</dbReference>
<dbReference type="GO" id="GO:0046872">
    <property type="term" value="F:metal ion binding"/>
    <property type="evidence" value="ECO:0007669"/>
    <property type="project" value="UniProtKB-KW"/>
</dbReference>
<evidence type="ECO:0000256" key="11">
    <source>
        <dbReference type="ARBA" id="ARBA00022605"/>
    </source>
</evidence>
<keyword evidence="9" id="KW-1017">Isopeptide bond</keyword>
<evidence type="ECO:0000256" key="6">
    <source>
        <dbReference type="ARBA" id="ARBA00011881"/>
    </source>
</evidence>
<reference evidence="27" key="2">
    <citation type="submission" date="2025-09" db="UniProtKB">
        <authorList>
            <consortium name="Ensembl"/>
        </authorList>
    </citation>
    <scope>IDENTIFICATION</scope>
</reference>
<dbReference type="EC" id="4.2.1.22" evidence="7 25"/>
<dbReference type="FunFam" id="3.10.580.10:FF:000014">
    <property type="entry name" value="Cystathionine beta-synthase"/>
    <property type="match status" value="1"/>
</dbReference>
<keyword evidence="17 24" id="KW-0129">CBS domain</keyword>
<dbReference type="SUPFAM" id="SSF53686">
    <property type="entry name" value="Tryptophan synthase beta subunit-like PLP-dependent enzymes"/>
    <property type="match status" value="1"/>
</dbReference>
<comment type="subunit">
    <text evidence="6">Homotetramer.</text>
</comment>
<dbReference type="FunFam" id="3.40.50.1100:FF:000118">
    <property type="entry name" value="Related to CYS4-cystathionine beta-synthase"/>
    <property type="match status" value="1"/>
</dbReference>
<comment type="subcellular location">
    <subcellularLocation>
        <location evidence="3">Cytoplasm</location>
    </subcellularLocation>
    <subcellularLocation>
        <location evidence="2">Nucleus</location>
    </subcellularLocation>
</comment>
<comment type="pathway">
    <text evidence="4">Amino-acid biosynthesis; L-cysteine biosynthesis; L-cysteine from L-homocysteine and L-serine: step 1/2.</text>
</comment>
<evidence type="ECO:0000256" key="19">
    <source>
        <dbReference type="ARBA" id="ARBA00023239"/>
    </source>
</evidence>
<keyword evidence="19 25" id="KW-0456">Lyase</keyword>
<dbReference type="InterPro" id="IPR046353">
    <property type="entry name" value="CBS_C"/>
</dbReference>
<evidence type="ECO:0000256" key="5">
    <source>
        <dbReference type="ARBA" id="ARBA00007103"/>
    </source>
</evidence>
<comment type="cofactor">
    <cofactor evidence="1 25">
        <name>pyridoxal 5'-phosphate</name>
        <dbReference type="ChEBI" id="CHEBI:597326"/>
    </cofactor>
</comment>
<keyword evidence="18 25" id="KW-0198">Cysteine biosynthesis</keyword>
<dbReference type="CDD" id="cd04608">
    <property type="entry name" value="CBS_pair_CBS"/>
    <property type="match status" value="1"/>
</dbReference>
<dbReference type="FunFam" id="3.40.50.1100:FF:000003">
    <property type="entry name" value="Cystathionine beta-synthase"/>
    <property type="match status" value="1"/>
</dbReference>
<dbReference type="GO" id="GO:0005737">
    <property type="term" value="C:cytoplasm"/>
    <property type="evidence" value="ECO:0007669"/>
    <property type="project" value="UniProtKB-SubCell"/>
</dbReference>
<dbReference type="PANTHER" id="PTHR10314">
    <property type="entry name" value="CYSTATHIONINE BETA-SYNTHASE"/>
    <property type="match status" value="1"/>
</dbReference>
<dbReference type="NCBIfam" id="TIGR01137">
    <property type="entry name" value="cysta_beta"/>
    <property type="match status" value="1"/>
</dbReference>